<sequence length="102" mass="11484">MRKIPLFLANCAIDLVKKTEVSFSAKGFDDLAEEVEELISSTWDFFPSVIQRSEESGMNGNSFPFSVKICSEESARISFLLCEELGLGKERTWARERRGTGI</sequence>
<protein>
    <submittedName>
        <fullName evidence="1">Uncharacterized protein</fullName>
    </submittedName>
</protein>
<name>A0A328DXA8_9ASTE</name>
<dbReference type="EMBL" id="NQVE01000097">
    <property type="protein sequence ID" value="RAL48811.1"/>
    <property type="molecule type" value="Genomic_DNA"/>
</dbReference>
<evidence type="ECO:0000313" key="1">
    <source>
        <dbReference type="EMBL" id="RAL48811.1"/>
    </source>
</evidence>
<gene>
    <name evidence="1" type="ORF">DM860_001131</name>
</gene>
<dbReference type="Proteomes" id="UP000249390">
    <property type="component" value="Unassembled WGS sequence"/>
</dbReference>
<reference evidence="1 2" key="1">
    <citation type="submission" date="2018-06" db="EMBL/GenBank/DDBJ databases">
        <title>The Genome of Cuscuta australis (Dodder) Provides Insight into the Evolution of Plant Parasitism.</title>
        <authorList>
            <person name="Liu H."/>
        </authorList>
    </citation>
    <scope>NUCLEOTIDE SEQUENCE [LARGE SCALE GENOMIC DNA]</scope>
    <source>
        <strain evidence="2">cv. Yunnan</strain>
        <tissue evidence="1">Vines</tissue>
    </source>
</reference>
<keyword evidence="2" id="KW-1185">Reference proteome</keyword>
<organism evidence="1 2">
    <name type="scientific">Cuscuta australis</name>
    <dbReference type="NCBI Taxonomy" id="267555"/>
    <lineage>
        <taxon>Eukaryota</taxon>
        <taxon>Viridiplantae</taxon>
        <taxon>Streptophyta</taxon>
        <taxon>Embryophyta</taxon>
        <taxon>Tracheophyta</taxon>
        <taxon>Spermatophyta</taxon>
        <taxon>Magnoliopsida</taxon>
        <taxon>eudicotyledons</taxon>
        <taxon>Gunneridae</taxon>
        <taxon>Pentapetalae</taxon>
        <taxon>asterids</taxon>
        <taxon>lamiids</taxon>
        <taxon>Solanales</taxon>
        <taxon>Convolvulaceae</taxon>
        <taxon>Cuscuteae</taxon>
        <taxon>Cuscuta</taxon>
        <taxon>Cuscuta subgen. Grammica</taxon>
        <taxon>Cuscuta sect. Cleistogrammica</taxon>
    </lineage>
</organism>
<proteinExistence type="predicted"/>
<evidence type="ECO:0000313" key="2">
    <source>
        <dbReference type="Proteomes" id="UP000249390"/>
    </source>
</evidence>
<accession>A0A328DXA8</accession>
<dbReference type="AlphaFoldDB" id="A0A328DXA8"/>
<comment type="caution">
    <text evidence="1">The sequence shown here is derived from an EMBL/GenBank/DDBJ whole genome shotgun (WGS) entry which is preliminary data.</text>
</comment>